<dbReference type="RefSeq" id="XP_019613971.1">
    <property type="nucleotide sequence ID" value="XM_019758412.1"/>
</dbReference>
<protein>
    <submittedName>
        <fullName evidence="2">Uncharacterized protein LOC109461929</fullName>
    </submittedName>
</protein>
<evidence type="ECO:0000313" key="2">
    <source>
        <dbReference type="RefSeq" id="XP_019613971.1"/>
    </source>
</evidence>
<sequence length="120" mass="13312">MMGKYVDETCYKCGRSLEKTSSHSSVFRRSNSRNPTFPVPAMKTVLVVACCVLLLAGQSMACGKGIELGPKAQCEKRRECEMARICQDIQGHDECLWKPVCKTRLSCKGAPRPPIPFSNK</sequence>
<gene>
    <name evidence="2" type="primary">LOC109461929</name>
</gene>
<dbReference type="AlphaFoldDB" id="A0A6P4YAX5"/>
<evidence type="ECO:0000313" key="1">
    <source>
        <dbReference type="Proteomes" id="UP000515135"/>
    </source>
</evidence>
<proteinExistence type="predicted"/>
<keyword evidence="1" id="KW-1185">Reference proteome</keyword>
<dbReference type="GeneID" id="109461929"/>
<dbReference type="OrthoDB" id="10351242at2759"/>
<name>A0A6P4YAX5_BRABE</name>
<accession>A0A6P4YAX5</accession>
<organism evidence="1 2">
    <name type="scientific">Branchiostoma belcheri</name>
    <name type="common">Amphioxus</name>
    <dbReference type="NCBI Taxonomy" id="7741"/>
    <lineage>
        <taxon>Eukaryota</taxon>
        <taxon>Metazoa</taxon>
        <taxon>Chordata</taxon>
        <taxon>Cephalochordata</taxon>
        <taxon>Leptocardii</taxon>
        <taxon>Amphioxiformes</taxon>
        <taxon>Branchiostomatidae</taxon>
        <taxon>Branchiostoma</taxon>
    </lineage>
</organism>
<dbReference type="KEGG" id="bbel:109461929"/>
<dbReference type="Proteomes" id="UP000515135">
    <property type="component" value="Unplaced"/>
</dbReference>
<reference evidence="2" key="1">
    <citation type="submission" date="2025-08" db="UniProtKB">
        <authorList>
            <consortium name="RefSeq"/>
        </authorList>
    </citation>
    <scope>IDENTIFICATION</scope>
    <source>
        <tissue evidence="2">Gonad</tissue>
    </source>
</reference>